<evidence type="ECO:0000313" key="2">
    <source>
        <dbReference type="Proteomes" id="UP001151760"/>
    </source>
</evidence>
<comment type="caution">
    <text evidence="1">The sequence shown here is derived from an EMBL/GenBank/DDBJ whole genome shotgun (WGS) entry which is preliminary data.</text>
</comment>
<name>A0ABQ5EL62_9ASTR</name>
<proteinExistence type="predicted"/>
<dbReference type="Proteomes" id="UP001151760">
    <property type="component" value="Unassembled WGS sequence"/>
</dbReference>
<accession>A0ABQ5EL62</accession>
<dbReference type="EMBL" id="BQNB010016424">
    <property type="protein sequence ID" value="GJT51635.1"/>
    <property type="molecule type" value="Genomic_DNA"/>
</dbReference>
<organism evidence="1 2">
    <name type="scientific">Tanacetum coccineum</name>
    <dbReference type="NCBI Taxonomy" id="301880"/>
    <lineage>
        <taxon>Eukaryota</taxon>
        <taxon>Viridiplantae</taxon>
        <taxon>Streptophyta</taxon>
        <taxon>Embryophyta</taxon>
        <taxon>Tracheophyta</taxon>
        <taxon>Spermatophyta</taxon>
        <taxon>Magnoliopsida</taxon>
        <taxon>eudicotyledons</taxon>
        <taxon>Gunneridae</taxon>
        <taxon>Pentapetalae</taxon>
        <taxon>asterids</taxon>
        <taxon>campanulids</taxon>
        <taxon>Asterales</taxon>
        <taxon>Asteraceae</taxon>
        <taxon>Asteroideae</taxon>
        <taxon>Anthemideae</taxon>
        <taxon>Anthemidinae</taxon>
        <taxon>Tanacetum</taxon>
    </lineage>
</organism>
<reference evidence="1" key="2">
    <citation type="submission" date="2022-01" db="EMBL/GenBank/DDBJ databases">
        <authorList>
            <person name="Yamashiro T."/>
            <person name="Shiraishi A."/>
            <person name="Satake H."/>
            <person name="Nakayama K."/>
        </authorList>
    </citation>
    <scope>NUCLEOTIDE SEQUENCE</scope>
</reference>
<evidence type="ECO:0000313" key="1">
    <source>
        <dbReference type="EMBL" id="GJT51635.1"/>
    </source>
</evidence>
<protein>
    <submittedName>
        <fullName evidence="1">ALP1-like protein isoform X1</fullName>
    </submittedName>
</protein>
<sequence length="217" mass="24912">MKISCLGPDLERAHNGQNVEGSKVVKDMCADDLKMINELDLASRATTKSSKCLLEEEIDKLCSLSEECETLQQKCRSYEDNEAKFKATESSLNIQVETQNSKLTSLSHKRIDLAKDFLPHVVDQFINCSSWKLEDIEEYHPEAKSLFLRKPTMIDVEKLYAFHEEKHVFLGMLGSLDCIDFEWVGYPNAYKGKYCRRDHGLNPFILLKVVASQDLWI</sequence>
<reference evidence="1" key="1">
    <citation type="journal article" date="2022" name="Int. J. Mol. Sci.">
        <title>Draft Genome of Tanacetum Coccineum: Genomic Comparison of Closely Related Tanacetum-Family Plants.</title>
        <authorList>
            <person name="Yamashiro T."/>
            <person name="Shiraishi A."/>
            <person name="Nakayama K."/>
            <person name="Satake H."/>
        </authorList>
    </citation>
    <scope>NUCLEOTIDE SEQUENCE</scope>
</reference>
<gene>
    <name evidence="1" type="ORF">Tco_0977792</name>
</gene>
<dbReference type="InterPro" id="IPR006912">
    <property type="entry name" value="Harbinger_derived_prot"/>
</dbReference>
<dbReference type="Pfam" id="PF04827">
    <property type="entry name" value="Plant_tran"/>
    <property type="match status" value="1"/>
</dbReference>
<keyword evidence="2" id="KW-1185">Reference proteome</keyword>